<sequence>MKVDINSKTFNDIFEQLTTRKFYLHQVEVYVSKDGAFWTFVQDELNDELSLMSTFAYTHIKFVTQTEEKLPIDNTSTLAAAAHFNAFNRIMQSSTQQPSLLSLKMENNQNNLLFNDIIWVGCLGFIDHDFITNLAIFLRFRHDHDFCQKFAIFVTFEFNWIINHMIGKLIS</sequence>
<dbReference type="VEuPathDB" id="FungiDB:RhiirFUN_013991"/>
<dbReference type="AlphaFoldDB" id="U9T1J8"/>
<reference evidence="1" key="1">
    <citation type="submission" date="2013-07" db="EMBL/GenBank/DDBJ databases">
        <title>The genome of an arbuscular mycorrhizal fungus provides insights into the evolution of the oldest plant symbiosis.</title>
        <authorList>
            <consortium name="DOE Joint Genome Institute"/>
            <person name="Tisserant E."/>
            <person name="Malbreil M."/>
            <person name="Kuo A."/>
            <person name="Kohler A."/>
            <person name="Symeonidi A."/>
            <person name="Balestrini R."/>
            <person name="Charron P."/>
            <person name="Duensing N."/>
            <person name="Frei-dit-Frey N."/>
            <person name="Gianinazzi-Pearson V."/>
            <person name="Gilbert B."/>
            <person name="Handa Y."/>
            <person name="Hijri M."/>
            <person name="Kaul R."/>
            <person name="Kawaguchi M."/>
            <person name="Krajinski F."/>
            <person name="Lammers P."/>
            <person name="Lapierre D."/>
            <person name="Masclaux F.G."/>
            <person name="Murat C."/>
            <person name="Morin E."/>
            <person name="Ndikumana S."/>
            <person name="Pagni M."/>
            <person name="Petitpierre D."/>
            <person name="Requena N."/>
            <person name="Rosikiewicz P."/>
            <person name="Riley R."/>
            <person name="Saito K."/>
            <person name="San Clemente H."/>
            <person name="Shapiro H."/>
            <person name="van Tuinen D."/>
            <person name="Becard G."/>
            <person name="Bonfante P."/>
            <person name="Paszkowski U."/>
            <person name="Shachar-Hill Y."/>
            <person name="Young J.P."/>
            <person name="Sanders I.R."/>
            <person name="Henrissat B."/>
            <person name="Rensing S.A."/>
            <person name="Grigoriev I.V."/>
            <person name="Corradi N."/>
            <person name="Roux C."/>
            <person name="Martin F."/>
        </authorList>
    </citation>
    <scope>NUCLEOTIDE SEQUENCE</scope>
    <source>
        <strain evidence="1">DAOM 197198</strain>
    </source>
</reference>
<protein>
    <submittedName>
        <fullName evidence="1">Uncharacterized protein</fullName>
    </submittedName>
</protein>
<organism evidence="1">
    <name type="scientific">Rhizophagus irregularis (strain DAOM 181602 / DAOM 197198 / MUCL 43194)</name>
    <name type="common">Arbuscular mycorrhizal fungus</name>
    <name type="synonym">Glomus intraradices</name>
    <dbReference type="NCBI Taxonomy" id="747089"/>
    <lineage>
        <taxon>Eukaryota</taxon>
        <taxon>Fungi</taxon>
        <taxon>Fungi incertae sedis</taxon>
        <taxon>Mucoromycota</taxon>
        <taxon>Glomeromycotina</taxon>
        <taxon>Glomeromycetes</taxon>
        <taxon>Glomerales</taxon>
        <taxon>Glomeraceae</taxon>
        <taxon>Rhizophagus</taxon>
    </lineage>
</organism>
<name>U9T1J8_RHIID</name>
<dbReference type="EMBL" id="KI296036">
    <property type="protein sequence ID" value="ESA02010.1"/>
    <property type="molecule type" value="Genomic_DNA"/>
</dbReference>
<evidence type="ECO:0000313" key="1">
    <source>
        <dbReference type="EMBL" id="ESA02010.1"/>
    </source>
</evidence>
<gene>
    <name evidence="1" type="ORF">GLOINDRAFT_86605</name>
</gene>
<dbReference type="HOGENOM" id="CLU_1563706_0_0_1"/>
<accession>U9T1J8</accession>
<proteinExistence type="predicted"/>